<reference evidence="3" key="1">
    <citation type="journal article" date="2019" name="Int. J. Syst. Evol. Microbiol.">
        <title>The Global Catalogue of Microorganisms (GCM) 10K type strain sequencing project: providing services to taxonomists for standard genome sequencing and annotation.</title>
        <authorList>
            <consortium name="The Broad Institute Genomics Platform"/>
            <consortium name="The Broad Institute Genome Sequencing Center for Infectious Disease"/>
            <person name="Wu L."/>
            <person name="Ma J."/>
        </authorList>
    </citation>
    <scope>NUCLEOTIDE SEQUENCE [LARGE SCALE GENOMIC DNA]</scope>
    <source>
        <strain evidence="3">JCM 13002</strain>
    </source>
</reference>
<sequence length="112" mass="11911">MSVTPVEGTWDLAIATPVGRIAAVIELHRRDGRLAGTARGAEEEVPLDAVTLDGDRLSWRQSVTRPFRLNLTFDVAVDGDALAGTSRAGRLPASKVTGRRRTGSADTDADRG</sequence>
<gene>
    <name evidence="2" type="ORF">GCM10009663_11240</name>
</gene>
<dbReference type="RefSeq" id="WP_344622361.1">
    <property type="nucleotide sequence ID" value="NZ_BAAALD010000007.1"/>
</dbReference>
<proteinExistence type="predicted"/>
<evidence type="ECO:0000256" key="1">
    <source>
        <dbReference type="SAM" id="MobiDB-lite"/>
    </source>
</evidence>
<dbReference type="EMBL" id="BAAALD010000007">
    <property type="protein sequence ID" value="GAA1073099.1"/>
    <property type="molecule type" value="Genomic_DNA"/>
</dbReference>
<protein>
    <submittedName>
        <fullName evidence="2">Uncharacterized protein</fullName>
    </submittedName>
</protein>
<comment type="caution">
    <text evidence="2">The sequence shown here is derived from an EMBL/GenBank/DDBJ whole genome shotgun (WGS) entry which is preliminary data.</text>
</comment>
<feature type="region of interest" description="Disordered" evidence="1">
    <location>
        <begin position="84"/>
        <end position="112"/>
    </location>
</feature>
<keyword evidence="3" id="KW-1185">Reference proteome</keyword>
<evidence type="ECO:0000313" key="3">
    <source>
        <dbReference type="Proteomes" id="UP001499987"/>
    </source>
</evidence>
<evidence type="ECO:0000313" key="2">
    <source>
        <dbReference type="EMBL" id="GAA1073099.1"/>
    </source>
</evidence>
<organism evidence="2 3">
    <name type="scientific">Kitasatospora arboriphila</name>
    <dbReference type="NCBI Taxonomy" id="258052"/>
    <lineage>
        <taxon>Bacteria</taxon>
        <taxon>Bacillati</taxon>
        <taxon>Actinomycetota</taxon>
        <taxon>Actinomycetes</taxon>
        <taxon>Kitasatosporales</taxon>
        <taxon>Streptomycetaceae</taxon>
        <taxon>Kitasatospora</taxon>
    </lineage>
</organism>
<dbReference type="Proteomes" id="UP001499987">
    <property type="component" value="Unassembled WGS sequence"/>
</dbReference>
<name>A0ABP4DVN7_9ACTN</name>
<accession>A0ABP4DVN7</accession>